<accession>A0A8X8Y659</accession>
<reference evidence="1" key="1">
    <citation type="submission" date="2018-01" db="EMBL/GenBank/DDBJ databases">
        <authorList>
            <person name="Mao J.F."/>
        </authorList>
    </citation>
    <scope>NUCLEOTIDE SEQUENCE</scope>
    <source>
        <strain evidence="1">Huo1</strain>
        <tissue evidence="1">Leaf</tissue>
    </source>
</reference>
<protein>
    <submittedName>
        <fullName evidence="1">Uncharacterized protein</fullName>
    </submittedName>
</protein>
<dbReference type="EMBL" id="PNBA02000005">
    <property type="protein sequence ID" value="KAG6423886.1"/>
    <property type="molecule type" value="Genomic_DNA"/>
</dbReference>
<reference evidence="1" key="2">
    <citation type="submission" date="2020-08" db="EMBL/GenBank/DDBJ databases">
        <title>Plant Genome Project.</title>
        <authorList>
            <person name="Zhang R.-G."/>
        </authorList>
    </citation>
    <scope>NUCLEOTIDE SEQUENCE</scope>
    <source>
        <strain evidence="1">Huo1</strain>
        <tissue evidence="1">Leaf</tissue>
    </source>
</reference>
<keyword evidence="2" id="KW-1185">Reference proteome</keyword>
<organism evidence="1">
    <name type="scientific">Salvia splendens</name>
    <name type="common">Scarlet sage</name>
    <dbReference type="NCBI Taxonomy" id="180675"/>
    <lineage>
        <taxon>Eukaryota</taxon>
        <taxon>Viridiplantae</taxon>
        <taxon>Streptophyta</taxon>
        <taxon>Embryophyta</taxon>
        <taxon>Tracheophyta</taxon>
        <taxon>Spermatophyta</taxon>
        <taxon>Magnoliopsida</taxon>
        <taxon>eudicotyledons</taxon>
        <taxon>Gunneridae</taxon>
        <taxon>Pentapetalae</taxon>
        <taxon>asterids</taxon>
        <taxon>lamiids</taxon>
        <taxon>Lamiales</taxon>
        <taxon>Lamiaceae</taxon>
        <taxon>Nepetoideae</taxon>
        <taxon>Mentheae</taxon>
        <taxon>Salviinae</taxon>
        <taxon>Salvia</taxon>
        <taxon>Salvia subgen. Calosphace</taxon>
        <taxon>core Calosphace</taxon>
    </lineage>
</organism>
<evidence type="ECO:0000313" key="1">
    <source>
        <dbReference type="EMBL" id="KAG6423886.1"/>
    </source>
</evidence>
<gene>
    <name evidence="1" type="ORF">SASPL_114292</name>
</gene>
<proteinExistence type="predicted"/>
<dbReference type="Proteomes" id="UP000298416">
    <property type="component" value="Unassembled WGS sequence"/>
</dbReference>
<name>A0A8X8Y659_SALSN</name>
<sequence>MRGAIHWCSSNVYSMIDTVVGTVSKMELGARDTLGEPTEDLLLLNLSHPMLLVHNGLSNRPCITHLDICSHVNGTERKEKKNSLLQSLQPPSPFLSSLVLRRRRKSRGIASLPSSMDTASPGVHEACQSGAAFAPGASVAAFAALPSSVVSGQILLLGRAGELGGMHLPLRSVLAGQSAGRAGHLWLRQPSALPNLAPVAVLVQPLGRLTVLVAGSFGSALIYTPKL</sequence>
<evidence type="ECO:0000313" key="2">
    <source>
        <dbReference type="Proteomes" id="UP000298416"/>
    </source>
</evidence>
<dbReference type="AlphaFoldDB" id="A0A8X8Y659"/>
<comment type="caution">
    <text evidence="1">The sequence shown here is derived from an EMBL/GenBank/DDBJ whole genome shotgun (WGS) entry which is preliminary data.</text>
</comment>